<evidence type="ECO:0000313" key="2">
    <source>
        <dbReference type="Proteomes" id="UP000574067"/>
    </source>
</evidence>
<protein>
    <submittedName>
        <fullName evidence="1">Uncharacterized protein</fullName>
    </submittedName>
</protein>
<comment type="caution">
    <text evidence="1">The sequence shown here is derived from an EMBL/GenBank/DDBJ whole genome shotgun (WGS) entry which is preliminary data.</text>
</comment>
<dbReference type="SUPFAM" id="SSF56024">
    <property type="entry name" value="Phospholipase D/nuclease"/>
    <property type="match status" value="2"/>
</dbReference>
<proteinExistence type="predicted"/>
<organism evidence="1 2">
    <name type="scientific">Azohydromonas caseinilytica</name>
    <dbReference type="NCBI Taxonomy" id="2728836"/>
    <lineage>
        <taxon>Bacteria</taxon>
        <taxon>Pseudomonadati</taxon>
        <taxon>Pseudomonadota</taxon>
        <taxon>Betaproteobacteria</taxon>
        <taxon>Burkholderiales</taxon>
        <taxon>Sphaerotilaceae</taxon>
        <taxon>Azohydromonas</taxon>
    </lineage>
</organism>
<sequence length="353" mass="37825">MASQYSSGPARPRERRHAELEAEQRHARVLVQCLGQPLCIGNRVRWLEEPLAELSAAVARTRQQLQLDQSLLRDAPAALHQALLAAARRGVHVALRGGAQLTPGAEALRRSGALLGLPSRWRRWWPRRQAALPLLLADGRFAFITPGGTQAPALALEGPVVPALQQAFLEDWSQRLQPELPARRYQVLQTVAGLQQLATVPPEHPQGAAQALRGALLQALATAQSRIRLSLAPGEKPGPALLRALCQAAWRGVDVQLLLSRPGRALGLLERSGACCRLLPAVPAPWPGPRGSARAGALPPGPALVVVDGLWAALGTPRLSDEPAPVLLDADTGAELERHFKRRFDAAARPAPG</sequence>
<dbReference type="RefSeq" id="WP_169158446.1">
    <property type="nucleotide sequence ID" value="NZ_JABBFW010000001.1"/>
</dbReference>
<gene>
    <name evidence="1" type="ORF">HHL10_00835</name>
</gene>
<name>A0A848F1G4_9BURK</name>
<keyword evidence="2" id="KW-1185">Reference proteome</keyword>
<dbReference type="Proteomes" id="UP000574067">
    <property type="component" value="Unassembled WGS sequence"/>
</dbReference>
<reference evidence="1 2" key="1">
    <citation type="submission" date="2020-04" db="EMBL/GenBank/DDBJ databases">
        <title>Azohydromonas sp. isolated from soil.</title>
        <authorList>
            <person name="Dahal R.H."/>
        </authorList>
    </citation>
    <scope>NUCLEOTIDE SEQUENCE [LARGE SCALE GENOMIC DNA]</scope>
    <source>
        <strain evidence="1 2">G-1-1-14</strain>
    </source>
</reference>
<dbReference type="AlphaFoldDB" id="A0A848F1G4"/>
<evidence type="ECO:0000313" key="1">
    <source>
        <dbReference type="EMBL" id="NML13524.1"/>
    </source>
</evidence>
<dbReference type="EMBL" id="JABBFW010000001">
    <property type="protein sequence ID" value="NML13524.1"/>
    <property type="molecule type" value="Genomic_DNA"/>
</dbReference>
<accession>A0A848F1G4</accession>